<dbReference type="RefSeq" id="WP_252820895.1">
    <property type="nucleotide sequence ID" value="NZ_JAMXQS010000008.1"/>
</dbReference>
<dbReference type="EMBL" id="JAMXQS010000008">
    <property type="protein sequence ID" value="MCO6051373.1"/>
    <property type="molecule type" value="Genomic_DNA"/>
</dbReference>
<dbReference type="Proteomes" id="UP001205906">
    <property type="component" value="Unassembled WGS sequence"/>
</dbReference>
<sequence length="73" mass="8382">MPRELLAMVEKGIGMNTLIVCDVFDAYYEGRKAPFPEKAETRDRDAKIDRTEVQVERGVLAEKQDAKVVRLRD</sequence>
<reference evidence="1 2" key="1">
    <citation type="submission" date="2022-06" db="EMBL/GenBank/DDBJ databases">
        <title>Mesorhizobium sp. strain RP14 Genome sequencing and assembly.</title>
        <authorList>
            <person name="Kim I."/>
        </authorList>
    </citation>
    <scope>NUCLEOTIDE SEQUENCE [LARGE SCALE GENOMIC DNA]</scope>
    <source>
        <strain evidence="2">RP14(2022)</strain>
    </source>
</reference>
<evidence type="ECO:0000313" key="2">
    <source>
        <dbReference type="Proteomes" id="UP001205906"/>
    </source>
</evidence>
<name>A0ABT1C9M1_9HYPH</name>
<keyword evidence="2" id="KW-1185">Reference proteome</keyword>
<accession>A0ABT1C9M1</accession>
<gene>
    <name evidence="1" type="ORF">NGM99_16435</name>
</gene>
<proteinExistence type="predicted"/>
<evidence type="ECO:0000313" key="1">
    <source>
        <dbReference type="EMBL" id="MCO6051373.1"/>
    </source>
</evidence>
<protein>
    <submittedName>
        <fullName evidence="1">Uncharacterized protein</fullName>
    </submittedName>
</protein>
<comment type="caution">
    <text evidence="1">The sequence shown here is derived from an EMBL/GenBank/DDBJ whole genome shotgun (WGS) entry which is preliminary data.</text>
</comment>
<organism evidence="1 2">
    <name type="scientific">Mesorhizobium liriopis</name>
    <dbReference type="NCBI Taxonomy" id="2953882"/>
    <lineage>
        <taxon>Bacteria</taxon>
        <taxon>Pseudomonadati</taxon>
        <taxon>Pseudomonadota</taxon>
        <taxon>Alphaproteobacteria</taxon>
        <taxon>Hyphomicrobiales</taxon>
        <taxon>Phyllobacteriaceae</taxon>
        <taxon>Mesorhizobium</taxon>
    </lineage>
</organism>